<feature type="transmembrane region" description="Helical" evidence="1">
    <location>
        <begin position="12"/>
        <end position="33"/>
    </location>
</feature>
<evidence type="ECO:0000256" key="1">
    <source>
        <dbReference type="SAM" id="Phobius"/>
    </source>
</evidence>
<keyword evidence="4" id="KW-1185">Reference proteome</keyword>
<dbReference type="Pfam" id="PF02698">
    <property type="entry name" value="DUF218"/>
    <property type="match status" value="1"/>
</dbReference>
<name>A0ABW3X0X6_9HYPH</name>
<dbReference type="Proteomes" id="UP001597176">
    <property type="component" value="Unassembled WGS sequence"/>
</dbReference>
<keyword evidence="1" id="KW-1133">Transmembrane helix</keyword>
<keyword evidence="1" id="KW-0472">Membrane</keyword>
<dbReference type="RefSeq" id="WP_379040603.1">
    <property type="nucleotide sequence ID" value="NZ_JBHTND010000023.1"/>
</dbReference>
<dbReference type="EMBL" id="JBHTND010000023">
    <property type="protein sequence ID" value="MFD1303113.1"/>
    <property type="molecule type" value="Genomic_DNA"/>
</dbReference>
<dbReference type="Gene3D" id="3.40.50.620">
    <property type="entry name" value="HUPs"/>
    <property type="match status" value="1"/>
</dbReference>
<evidence type="ECO:0000259" key="2">
    <source>
        <dbReference type="Pfam" id="PF02698"/>
    </source>
</evidence>
<dbReference type="PANTHER" id="PTHR30336:SF4">
    <property type="entry name" value="ENVELOPE BIOGENESIS FACTOR ELYC"/>
    <property type="match status" value="1"/>
</dbReference>
<accession>A0ABW3X0X6</accession>
<proteinExistence type="predicted"/>
<evidence type="ECO:0000313" key="4">
    <source>
        <dbReference type="Proteomes" id="UP001597176"/>
    </source>
</evidence>
<dbReference type="InterPro" id="IPR051599">
    <property type="entry name" value="Cell_Envelope_Assoc"/>
</dbReference>
<dbReference type="InterPro" id="IPR003848">
    <property type="entry name" value="DUF218"/>
</dbReference>
<protein>
    <submittedName>
        <fullName evidence="3">YdcF family protein</fullName>
    </submittedName>
</protein>
<organism evidence="3 4">
    <name type="scientific">Methylobacterium marchantiae</name>
    <dbReference type="NCBI Taxonomy" id="600331"/>
    <lineage>
        <taxon>Bacteria</taxon>
        <taxon>Pseudomonadati</taxon>
        <taxon>Pseudomonadota</taxon>
        <taxon>Alphaproteobacteria</taxon>
        <taxon>Hyphomicrobiales</taxon>
        <taxon>Methylobacteriaceae</taxon>
        <taxon>Methylobacterium</taxon>
    </lineage>
</organism>
<sequence>MVMSPTLQRLGHVVLGLGAVAVLALLAGFLVFAGSIARDERTLDGRADGIVALTGGAQRIGDAIDLLAGGYGRRLLITGVNERTSRDEIARLNPSQRHWIECCVDLDYRARNTIGNAIETRRWMRQHRFNTVAVVTSNYHMPRTLVELDHALMGSDRVLPHPVIAEGFDADRWWRHPGTARLIGSEYLKFLVSWVRTRFEADPEQSRAAIMMGRGKPIKLVSEAVMRAQY</sequence>
<comment type="caution">
    <text evidence="3">The sequence shown here is derived from an EMBL/GenBank/DDBJ whole genome shotgun (WGS) entry which is preliminary data.</text>
</comment>
<dbReference type="CDD" id="cd06259">
    <property type="entry name" value="YdcF-like"/>
    <property type="match status" value="1"/>
</dbReference>
<keyword evidence="1" id="KW-0812">Transmembrane</keyword>
<dbReference type="InterPro" id="IPR014729">
    <property type="entry name" value="Rossmann-like_a/b/a_fold"/>
</dbReference>
<feature type="domain" description="DUF218" evidence="2">
    <location>
        <begin position="48"/>
        <end position="173"/>
    </location>
</feature>
<dbReference type="PANTHER" id="PTHR30336">
    <property type="entry name" value="INNER MEMBRANE PROTEIN, PROBABLE PERMEASE"/>
    <property type="match status" value="1"/>
</dbReference>
<gene>
    <name evidence="3" type="ORF">ACFQ4G_16190</name>
</gene>
<evidence type="ECO:0000313" key="3">
    <source>
        <dbReference type="EMBL" id="MFD1303113.1"/>
    </source>
</evidence>
<reference evidence="4" key="1">
    <citation type="journal article" date="2019" name="Int. J. Syst. Evol. Microbiol.">
        <title>The Global Catalogue of Microorganisms (GCM) 10K type strain sequencing project: providing services to taxonomists for standard genome sequencing and annotation.</title>
        <authorList>
            <consortium name="The Broad Institute Genomics Platform"/>
            <consortium name="The Broad Institute Genome Sequencing Center for Infectious Disease"/>
            <person name="Wu L."/>
            <person name="Ma J."/>
        </authorList>
    </citation>
    <scope>NUCLEOTIDE SEQUENCE [LARGE SCALE GENOMIC DNA]</scope>
    <source>
        <strain evidence="4">CCUG 56108</strain>
    </source>
</reference>